<organism evidence="13 14">
    <name type="scientific">Ditylenchus dipsaci</name>
    <dbReference type="NCBI Taxonomy" id="166011"/>
    <lineage>
        <taxon>Eukaryota</taxon>
        <taxon>Metazoa</taxon>
        <taxon>Ecdysozoa</taxon>
        <taxon>Nematoda</taxon>
        <taxon>Chromadorea</taxon>
        <taxon>Rhabditida</taxon>
        <taxon>Tylenchina</taxon>
        <taxon>Tylenchomorpha</taxon>
        <taxon>Sphaerularioidea</taxon>
        <taxon>Anguinidae</taxon>
        <taxon>Anguininae</taxon>
        <taxon>Ditylenchus</taxon>
    </lineage>
</organism>
<feature type="domain" description="EF-hand" evidence="10">
    <location>
        <begin position="308"/>
        <end position="343"/>
    </location>
</feature>
<dbReference type="Gene3D" id="1.10.238.10">
    <property type="entry name" value="EF-hand"/>
    <property type="match status" value="1"/>
</dbReference>
<feature type="domain" description="Pre-SET" evidence="12">
    <location>
        <begin position="25"/>
        <end position="90"/>
    </location>
</feature>
<dbReference type="PROSITE" id="PS50280">
    <property type="entry name" value="SET"/>
    <property type="match status" value="1"/>
</dbReference>
<dbReference type="Pfam" id="PF05033">
    <property type="entry name" value="Pre-SET"/>
    <property type="match status" value="1"/>
</dbReference>
<dbReference type="SUPFAM" id="SSF47473">
    <property type="entry name" value="EF-hand"/>
    <property type="match status" value="1"/>
</dbReference>
<dbReference type="PROSITE" id="PS50222">
    <property type="entry name" value="EF_HAND_2"/>
    <property type="match status" value="1"/>
</dbReference>
<dbReference type="InterPro" id="IPR002048">
    <property type="entry name" value="EF_hand_dom"/>
</dbReference>
<keyword evidence="7" id="KW-0862">Zinc</keyword>
<sequence>MDFKFILSNVAGPGIEQEELTEDLEGCSCEDQCTLEAGCSCLKFANANNYDETGCFLHSSDVTLPFFECHSDCLCMQRRRPCRNRIIQLGIRLHVELVLSRDKGFGMVAKQQIKAGQFVVEYVGEVISKEEAIRRATTISSEEHNYILAINEHIQGELRPTFIDARLKSNMGRFVNHSCQPNLFPQVFRIGNVVPKLALFALRDISFGEELCYSYASSSLREPTAKEIEGSKHVDCFDGMRICNYFFLFLAQVVISIAQNRNSAGADVVDITPVPMEKLNPRLTEYRRIDSNADDQLSFSEFLLGDRPYIEAQSRRFHQLDGNSNGKVSREEFENFYKEQDDDHRHRRLHHDNFFKQLGTDLYNDPLTENTHHQMPSSLFNFPQGPQFDVESQLPQQSGSSPQQQHQNSSRRSLPQNNGF</sequence>
<comment type="subcellular location">
    <subcellularLocation>
        <location evidence="1">Chromosome</location>
    </subcellularLocation>
</comment>
<dbReference type="Proteomes" id="UP000887574">
    <property type="component" value="Unplaced"/>
</dbReference>
<protein>
    <submittedName>
        <fullName evidence="14">Uncharacterized protein</fullName>
    </submittedName>
</protein>
<dbReference type="GO" id="GO:0042054">
    <property type="term" value="F:histone methyltransferase activity"/>
    <property type="evidence" value="ECO:0007669"/>
    <property type="project" value="InterPro"/>
</dbReference>
<evidence type="ECO:0000256" key="3">
    <source>
        <dbReference type="ARBA" id="ARBA00022603"/>
    </source>
</evidence>
<dbReference type="SMART" id="SM00317">
    <property type="entry name" value="SET"/>
    <property type="match status" value="1"/>
</dbReference>
<reference evidence="14" key="1">
    <citation type="submission" date="2022-11" db="UniProtKB">
        <authorList>
            <consortium name="WormBaseParasite"/>
        </authorList>
    </citation>
    <scope>IDENTIFICATION</scope>
</reference>
<feature type="compositionally biased region" description="Low complexity" evidence="9">
    <location>
        <begin position="392"/>
        <end position="414"/>
    </location>
</feature>
<evidence type="ECO:0000259" key="11">
    <source>
        <dbReference type="PROSITE" id="PS50280"/>
    </source>
</evidence>
<keyword evidence="3" id="KW-0489">Methyltransferase</keyword>
<feature type="domain" description="SET" evidence="11">
    <location>
        <begin position="93"/>
        <end position="216"/>
    </location>
</feature>
<evidence type="ECO:0000256" key="9">
    <source>
        <dbReference type="SAM" id="MobiDB-lite"/>
    </source>
</evidence>
<evidence type="ECO:0000259" key="10">
    <source>
        <dbReference type="PROSITE" id="PS50222"/>
    </source>
</evidence>
<evidence type="ECO:0000256" key="6">
    <source>
        <dbReference type="ARBA" id="ARBA00022723"/>
    </source>
</evidence>
<keyword evidence="2" id="KW-0158">Chromosome</keyword>
<dbReference type="PANTHER" id="PTHR46223">
    <property type="entry name" value="HISTONE-LYSINE N-METHYLTRANSFERASE SUV39H"/>
    <property type="match status" value="1"/>
</dbReference>
<dbReference type="PROSITE" id="PS50867">
    <property type="entry name" value="PRE_SET"/>
    <property type="match status" value="1"/>
</dbReference>
<dbReference type="GO" id="GO:0032259">
    <property type="term" value="P:methylation"/>
    <property type="evidence" value="ECO:0007669"/>
    <property type="project" value="UniProtKB-KW"/>
</dbReference>
<keyword evidence="8" id="KW-0106">Calcium</keyword>
<name>A0A915DIJ6_9BILA</name>
<keyword evidence="5" id="KW-0949">S-adenosyl-L-methionine</keyword>
<evidence type="ECO:0000256" key="5">
    <source>
        <dbReference type="ARBA" id="ARBA00022691"/>
    </source>
</evidence>
<dbReference type="Pfam" id="PF00856">
    <property type="entry name" value="SET"/>
    <property type="match status" value="1"/>
</dbReference>
<dbReference type="AlphaFoldDB" id="A0A915DIJ6"/>
<dbReference type="SUPFAM" id="SSF82199">
    <property type="entry name" value="SET domain"/>
    <property type="match status" value="1"/>
</dbReference>
<evidence type="ECO:0000256" key="1">
    <source>
        <dbReference type="ARBA" id="ARBA00004286"/>
    </source>
</evidence>
<dbReference type="GO" id="GO:0008270">
    <property type="term" value="F:zinc ion binding"/>
    <property type="evidence" value="ECO:0007669"/>
    <property type="project" value="InterPro"/>
</dbReference>
<accession>A0A915DIJ6</accession>
<dbReference type="InterPro" id="IPR011992">
    <property type="entry name" value="EF-hand-dom_pair"/>
</dbReference>
<dbReference type="InterPro" id="IPR001214">
    <property type="entry name" value="SET_dom"/>
</dbReference>
<proteinExistence type="predicted"/>
<dbReference type="GO" id="GO:0005509">
    <property type="term" value="F:calcium ion binding"/>
    <property type="evidence" value="ECO:0007669"/>
    <property type="project" value="InterPro"/>
</dbReference>
<dbReference type="PROSITE" id="PS00018">
    <property type="entry name" value="EF_HAND_1"/>
    <property type="match status" value="1"/>
</dbReference>
<dbReference type="Gene3D" id="2.170.270.10">
    <property type="entry name" value="SET domain"/>
    <property type="match status" value="1"/>
</dbReference>
<keyword evidence="4" id="KW-0808">Transferase</keyword>
<dbReference type="WBParaSite" id="jg20353">
    <property type="protein sequence ID" value="jg20353"/>
    <property type="gene ID" value="jg20353"/>
</dbReference>
<dbReference type="InterPro" id="IPR018247">
    <property type="entry name" value="EF_Hand_1_Ca_BS"/>
</dbReference>
<keyword evidence="13" id="KW-1185">Reference proteome</keyword>
<evidence type="ECO:0000256" key="8">
    <source>
        <dbReference type="ARBA" id="ARBA00022837"/>
    </source>
</evidence>
<feature type="compositionally biased region" description="Polar residues" evidence="9">
    <location>
        <begin position="367"/>
        <end position="381"/>
    </location>
</feature>
<keyword evidence="6" id="KW-0479">Metal-binding</keyword>
<evidence type="ECO:0000313" key="13">
    <source>
        <dbReference type="Proteomes" id="UP000887574"/>
    </source>
</evidence>
<dbReference type="PANTHER" id="PTHR46223:SF3">
    <property type="entry name" value="HISTONE-LYSINE N-METHYLTRANSFERASE SET-23"/>
    <property type="match status" value="1"/>
</dbReference>
<feature type="region of interest" description="Disordered" evidence="9">
    <location>
        <begin position="365"/>
        <end position="420"/>
    </location>
</feature>
<dbReference type="InterPro" id="IPR050973">
    <property type="entry name" value="H3K9_Histone-Lys_N-MTase"/>
</dbReference>
<dbReference type="InterPro" id="IPR007728">
    <property type="entry name" value="Pre-SET_dom"/>
</dbReference>
<dbReference type="GO" id="GO:0005694">
    <property type="term" value="C:chromosome"/>
    <property type="evidence" value="ECO:0007669"/>
    <property type="project" value="UniProtKB-SubCell"/>
</dbReference>
<dbReference type="GO" id="GO:0005634">
    <property type="term" value="C:nucleus"/>
    <property type="evidence" value="ECO:0007669"/>
    <property type="project" value="InterPro"/>
</dbReference>
<evidence type="ECO:0000256" key="7">
    <source>
        <dbReference type="ARBA" id="ARBA00022833"/>
    </source>
</evidence>
<evidence type="ECO:0000256" key="4">
    <source>
        <dbReference type="ARBA" id="ARBA00022679"/>
    </source>
</evidence>
<evidence type="ECO:0000259" key="12">
    <source>
        <dbReference type="PROSITE" id="PS50867"/>
    </source>
</evidence>
<evidence type="ECO:0000256" key="2">
    <source>
        <dbReference type="ARBA" id="ARBA00022454"/>
    </source>
</evidence>
<dbReference type="InterPro" id="IPR046341">
    <property type="entry name" value="SET_dom_sf"/>
</dbReference>
<evidence type="ECO:0000313" key="14">
    <source>
        <dbReference type="WBParaSite" id="jg20353"/>
    </source>
</evidence>